<evidence type="ECO:0000313" key="2">
    <source>
        <dbReference type="Proteomes" id="UP000091857"/>
    </source>
</evidence>
<dbReference type="Proteomes" id="UP000091857">
    <property type="component" value="Chromosome 1"/>
</dbReference>
<dbReference type="EMBL" id="CM004387">
    <property type="protein sequence ID" value="KAG8661502.1"/>
    <property type="molecule type" value="Genomic_DNA"/>
</dbReference>
<evidence type="ECO:0000313" key="1">
    <source>
        <dbReference type="EMBL" id="KAG8661502.1"/>
    </source>
</evidence>
<keyword evidence="2" id="KW-1185">Reference proteome</keyword>
<sequence>MVTHCLIFHVHEYFFLQQSICNSSSLMRLFRPSGDRLCLLTIRAAIEILLCTLM</sequence>
<accession>A0ACB7I8W4</accession>
<protein>
    <submittedName>
        <fullName evidence="1">Uncharacterized protein</fullName>
    </submittedName>
</protein>
<organism evidence="1 2">
    <name type="scientific">Manihot esculenta</name>
    <name type="common">Cassava</name>
    <name type="synonym">Jatropha manihot</name>
    <dbReference type="NCBI Taxonomy" id="3983"/>
    <lineage>
        <taxon>Eukaryota</taxon>
        <taxon>Viridiplantae</taxon>
        <taxon>Streptophyta</taxon>
        <taxon>Embryophyta</taxon>
        <taxon>Tracheophyta</taxon>
        <taxon>Spermatophyta</taxon>
        <taxon>Magnoliopsida</taxon>
        <taxon>eudicotyledons</taxon>
        <taxon>Gunneridae</taxon>
        <taxon>Pentapetalae</taxon>
        <taxon>rosids</taxon>
        <taxon>fabids</taxon>
        <taxon>Malpighiales</taxon>
        <taxon>Euphorbiaceae</taxon>
        <taxon>Crotonoideae</taxon>
        <taxon>Manihoteae</taxon>
        <taxon>Manihot</taxon>
    </lineage>
</organism>
<name>A0ACB7I8W4_MANES</name>
<gene>
    <name evidence="1" type="ORF">MANES_01G010150v8</name>
</gene>
<comment type="caution">
    <text evidence="1">The sequence shown here is derived from an EMBL/GenBank/DDBJ whole genome shotgun (WGS) entry which is preliminary data.</text>
</comment>
<proteinExistence type="predicted"/>
<reference evidence="2" key="1">
    <citation type="journal article" date="2016" name="Nat. Biotechnol.">
        <title>Sequencing wild and cultivated cassava and related species reveals extensive interspecific hybridization and genetic diversity.</title>
        <authorList>
            <person name="Bredeson J.V."/>
            <person name="Lyons J.B."/>
            <person name="Prochnik S.E."/>
            <person name="Wu G.A."/>
            <person name="Ha C.M."/>
            <person name="Edsinger-Gonzales E."/>
            <person name="Grimwood J."/>
            <person name="Schmutz J."/>
            <person name="Rabbi I.Y."/>
            <person name="Egesi C."/>
            <person name="Nauluvula P."/>
            <person name="Lebot V."/>
            <person name="Ndunguru J."/>
            <person name="Mkamilo G."/>
            <person name="Bart R.S."/>
            <person name="Setter T.L."/>
            <person name="Gleadow R.M."/>
            <person name="Kulakow P."/>
            <person name="Ferguson M.E."/>
            <person name="Rounsley S."/>
            <person name="Rokhsar D.S."/>
        </authorList>
    </citation>
    <scope>NUCLEOTIDE SEQUENCE [LARGE SCALE GENOMIC DNA]</scope>
    <source>
        <strain evidence="2">cv. AM560-2</strain>
    </source>
</reference>